<comment type="caution">
    <text evidence="1">The sequence shown here is derived from an EMBL/GenBank/DDBJ whole genome shotgun (WGS) entry which is preliminary data.</text>
</comment>
<evidence type="ECO:0000313" key="2">
    <source>
        <dbReference type="Proteomes" id="UP000324222"/>
    </source>
</evidence>
<name>A0A5B7J2Y2_PORTR</name>
<keyword evidence="2" id="KW-1185">Reference proteome</keyword>
<proteinExistence type="predicted"/>
<sequence>MWRETVPLSTPGELPEAASLTDSSLQGMMVAASLLSTCTARLSSTYTPSNLSIHQHHEQTCPAPSILYEAAREYFRESILE</sequence>
<evidence type="ECO:0000313" key="1">
    <source>
        <dbReference type="EMBL" id="MPC87957.1"/>
    </source>
</evidence>
<organism evidence="1 2">
    <name type="scientific">Portunus trituberculatus</name>
    <name type="common">Swimming crab</name>
    <name type="synonym">Neptunus trituberculatus</name>
    <dbReference type="NCBI Taxonomy" id="210409"/>
    <lineage>
        <taxon>Eukaryota</taxon>
        <taxon>Metazoa</taxon>
        <taxon>Ecdysozoa</taxon>
        <taxon>Arthropoda</taxon>
        <taxon>Crustacea</taxon>
        <taxon>Multicrustacea</taxon>
        <taxon>Malacostraca</taxon>
        <taxon>Eumalacostraca</taxon>
        <taxon>Eucarida</taxon>
        <taxon>Decapoda</taxon>
        <taxon>Pleocyemata</taxon>
        <taxon>Brachyura</taxon>
        <taxon>Eubrachyura</taxon>
        <taxon>Portunoidea</taxon>
        <taxon>Portunidae</taxon>
        <taxon>Portuninae</taxon>
        <taxon>Portunus</taxon>
    </lineage>
</organism>
<dbReference type="EMBL" id="VSRR010076153">
    <property type="protein sequence ID" value="MPC87957.1"/>
    <property type="molecule type" value="Genomic_DNA"/>
</dbReference>
<dbReference type="Proteomes" id="UP000324222">
    <property type="component" value="Unassembled WGS sequence"/>
</dbReference>
<dbReference type="AlphaFoldDB" id="A0A5B7J2Y2"/>
<accession>A0A5B7J2Y2</accession>
<reference evidence="1 2" key="1">
    <citation type="submission" date="2019-05" db="EMBL/GenBank/DDBJ databases">
        <title>Another draft genome of Portunus trituberculatus and its Hox gene families provides insights of decapod evolution.</title>
        <authorList>
            <person name="Jeong J.-H."/>
            <person name="Song I."/>
            <person name="Kim S."/>
            <person name="Choi T."/>
            <person name="Kim D."/>
            <person name="Ryu S."/>
            <person name="Kim W."/>
        </authorList>
    </citation>
    <scope>NUCLEOTIDE SEQUENCE [LARGE SCALE GENOMIC DNA]</scope>
    <source>
        <tissue evidence="1">Muscle</tissue>
    </source>
</reference>
<gene>
    <name evidence="1" type="ORF">E2C01_082841</name>
</gene>
<protein>
    <submittedName>
        <fullName evidence="1">Uncharacterized protein</fullName>
    </submittedName>
</protein>